<organism evidence="4 5">
    <name type="scientific">Gambusia affinis</name>
    <name type="common">Western mosquitofish</name>
    <name type="synonym">Heterandria affinis</name>
    <dbReference type="NCBI Taxonomy" id="33528"/>
    <lineage>
        <taxon>Eukaryota</taxon>
        <taxon>Metazoa</taxon>
        <taxon>Chordata</taxon>
        <taxon>Craniata</taxon>
        <taxon>Vertebrata</taxon>
        <taxon>Euteleostomi</taxon>
        <taxon>Actinopterygii</taxon>
        <taxon>Neopterygii</taxon>
        <taxon>Teleostei</taxon>
        <taxon>Neoteleostei</taxon>
        <taxon>Acanthomorphata</taxon>
        <taxon>Ovalentaria</taxon>
        <taxon>Atherinomorphae</taxon>
        <taxon>Cyprinodontiformes</taxon>
        <taxon>Poeciliidae</taxon>
        <taxon>Poeciliinae</taxon>
        <taxon>Gambusia</taxon>
    </lineage>
</organism>
<feature type="non-terminal residue" evidence="4">
    <location>
        <position position="1"/>
    </location>
</feature>
<proteinExistence type="predicted"/>
<dbReference type="Pfam" id="PF03114">
    <property type="entry name" value="BAR"/>
    <property type="match status" value="1"/>
</dbReference>
<evidence type="ECO:0000256" key="2">
    <source>
        <dbReference type="ARBA" id="ARBA00022490"/>
    </source>
</evidence>
<dbReference type="Proteomes" id="UP000250572">
    <property type="component" value="Unassembled WGS sequence"/>
</dbReference>
<evidence type="ECO:0000256" key="1">
    <source>
        <dbReference type="ARBA" id="ARBA00004496"/>
    </source>
</evidence>
<dbReference type="InterPro" id="IPR004148">
    <property type="entry name" value="BAR_dom"/>
</dbReference>
<gene>
    <name evidence="4" type="ORF">CCH79_00020652</name>
</gene>
<dbReference type="GO" id="GO:0005543">
    <property type="term" value="F:phospholipid binding"/>
    <property type="evidence" value="ECO:0007669"/>
    <property type="project" value="TreeGrafter"/>
</dbReference>
<comment type="subcellular location">
    <subcellularLocation>
        <location evidence="1">Cytoplasm</location>
    </subcellularLocation>
</comment>
<dbReference type="Gene3D" id="1.20.1270.60">
    <property type="entry name" value="Arfaptin homology (AH) domain/BAR domain"/>
    <property type="match status" value="1"/>
</dbReference>
<dbReference type="GO" id="GO:0008021">
    <property type="term" value="C:synaptic vesicle"/>
    <property type="evidence" value="ECO:0007669"/>
    <property type="project" value="TreeGrafter"/>
</dbReference>
<dbReference type="InterPro" id="IPR027267">
    <property type="entry name" value="AH/BAR_dom_sf"/>
</dbReference>
<feature type="domain" description="BAR" evidence="3">
    <location>
        <begin position="2"/>
        <end position="70"/>
    </location>
</feature>
<dbReference type="GO" id="GO:0005886">
    <property type="term" value="C:plasma membrane"/>
    <property type="evidence" value="ECO:0007669"/>
    <property type="project" value="TreeGrafter"/>
</dbReference>
<dbReference type="InterPro" id="IPR003005">
    <property type="entry name" value="Amphiphysin"/>
</dbReference>
<evidence type="ECO:0000313" key="5">
    <source>
        <dbReference type="Proteomes" id="UP000250572"/>
    </source>
</evidence>
<dbReference type="PANTHER" id="PTHR46514:SF2">
    <property type="entry name" value="AMPHIPHYSIN"/>
    <property type="match status" value="1"/>
</dbReference>
<dbReference type="STRING" id="33528.ENSGAFP00000002508"/>
<feature type="non-terminal residue" evidence="4">
    <location>
        <position position="340"/>
    </location>
</feature>
<evidence type="ECO:0000313" key="4">
    <source>
        <dbReference type="EMBL" id="PWA24146.1"/>
    </source>
</evidence>
<keyword evidence="5" id="KW-1185">Reference proteome</keyword>
<accession>A0A315VM95</accession>
<dbReference type="SUPFAM" id="SSF103657">
    <property type="entry name" value="BAR/IMD domain-like"/>
    <property type="match status" value="1"/>
</dbReference>
<reference evidence="4 5" key="1">
    <citation type="journal article" date="2018" name="G3 (Bethesda)">
        <title>A High-Quality Reference Genome for the Invasive Mosquitofish Gambusia affinis Using a Chicago Library.</title>
        <authorList>
            <person name="Hoffberg S.L."/>
            <person name="Troendle N.J."/>
            <person name="Glenn T.C."/>
            <person name="Mahmud O."/>
            <person name="Louha S."/>
            <person name="Chalopin D."/>
            <person name="Bennetzen J.L."/>
            <person name="Mauricio R."/>
        </authorList>
    </citation>
    <scope>NUCLEOTIDE SEQUENCE [LARGE SCALE GENOMIC DNA]</scope>
    <source>
        <strain evidence="4">NE01/NJP1002.9</strain>
        <tissue evidence="4">Muscle</tissue>
    </source>
</reference>
<name>A0A315VM95_GAMAF</name>
<protein>
    <recommendedName>
        <fullName evidence="3">BAR domain-containing protein</fullName>
    </recommendedName>
</protein>
<sequence length="340" mass="38248">VLQKLGKADETKDEQFEQVVINFKRQESEGARLQREMKSYMSAIKGMQQASINLTQSLHEVYEPDWHGKDDIVTIGKVGQKDECLLPVSGLSLRERSSVIQEGLRVEPLLLHIERSQLRSIWSGCLLDASLVRCSGHVPPGGDPGEDPEHTGGTMSLGWHGNNLGFLEELEEVAGEREDWASLLKLLPPRPDPGQAEEDGWMDGWMDGEGRLQVQGLGPFARVFESVGSVELVLGEYVKAAVEGGQVSSGVEEDRNGPTASRRIHELLVIKLRRIWIKMSELIRVSTKTRIVFYQNLNPWFRSRRPGVLRVLVLPALTHLDPMTTHYRNFDLLRRKFLAA</sequence>
<dbReference type="AlphaFoldDB" id="A0A315VM95"/>
<dbReference type="PANTHER" id="PTHR46514">
    <property type="entry name" value="AMPHIPHYSIN"/>
    <property type="match status" value="1"/>
</dbReference>
<dbReference type="EMBL" id="NHOQ01001474">
    <property type="protein sequence ID" value="PWA24146.1"/>
    <property type="molecule type" value="Genomic_DNA"/>
</dbReference>
<comment type="caution">
    <text evidence="4">The sequence shown here is derived from an EMBL/GenBank/DDBJ whole genome shotgun (WGS) entry which is preliminary data.</text>
</comment>
<dbReference type="GO" id="GO:0048488">
    <property type="term" value="P:synaptic vesicle endocytosis"/>
    <property type="evidence" value="ECO:0007669"/>
    <property type="project" value="TreeGrafter"/>
</dbReference>
<keyword evidence="2" id="KW-0963">Cytoplasm</keyword>
<evidence type="ECO:0000259" key="3">
    <source>
        <dbReference type="Pfam" id="PF03114"/>
    </source>
</evidence>